<feature type="compositionally biased region" description="Basic residues" evidence="1">
    <location>
        <begin position="363"/>
        <end position="455"/>
    </location>
</feature>
<accession>A0A8B7P8C8</accession>
<feature type="compositionally biased region" description="Basic residues" evidence="1">
    <location>
        <begin position="336"/>
        <end position="354"/>
    </location>
</feature>
<feature type="compositionally biased region" description="Basic residues" evidence="1">
    <location>
        <begin position="530"/>
        <end position="556"/>
    </location>
</feature>
<feature type="compositionally biased region" description="Basic and acidic residues" evidence="1">
    <location>
        <begin position="927"/>
        <end position="947"/>
    </location>
</feature>
<sequence length="1257" mass="142862">MTYKSVIMYNCVSNMMHQWEELHMEHVRMTEIYSKDPKCHPLYHEEWLKFVSNRSTSITSLGASFMQYDYTAAFMDHWQQRLPVLMAAELEQKVLSYKSRMTQKYGDDASKLQTFFDPFCHWSLNSITSENSKSNEMELHKPSEEYSCRKFIENLLSGKHKWGLASRIPLENLDIFDSVGCTEEQKTLSLNDEKNASPILNSSKPPNGTISKVTNSIGVSLAVENVGKMSEVIDLCKVDQSSSSSDTTKEEVKLMSCKEINNMKLSNTVLSHEFKNEYLKLAEKILLMHKHQKKSHSPSSHQNESYSRADRCNSPHPSQNQSPSPHPVQNQSRSPHQSRNRSRSSHQSRNRSRSPHQAQNRSRSSHRSRNRSRSPRRFRNCNRSPRRSRHRSRSPRRSRHRSRSPRRSRHRSRSPHRSRHRSRSPHRSCNRSRSSRRSPHRSRNRSRSPQFRRNKSCFPSKSPSPNRNQKQDQCLKRDQSRNHSCSSDQHQSLTPVHCQTKYKIGNTFISRDQSELSNLVESNETLSHDKTRRKSCRSPKCTSKKRHSSKKSRRSRSTSMSSADQFGSESNNYKIERSKLEMVEEPSLTVAPQLKLTMNEGINEMNHKATISAMKSVDQHVTNDLGSNFFAEAAQTSTPTVLHSSEYRPDSICHSRAGVIETSILQGLNCPSRVESTEGDSSLPSHPNTALKSSTSVHDYKPISWVYPIQRNCSDPREESIEVESCMEISTSSLTSLNIDPSVVHSEPSNEIVDVCPAKCLASNEIELNASTLTNYLNGDETEQTSLFCLEKKENDFYENLNQNPSSKMRTIVSAKESRGHKENPCDEILMLSWLDTLATDSELYDMLNEKNLSAPGVLDTNSSSVGEPASNDESAGLHRKVILQTPSSQCVLQQHSLVEVAIQPNKKSTTSNTSSMLGSSETPLVHSREVRDRSIADSEKRHSKIDASDECADFLSEISYNNRNARQSEPGEINSKSEETAESSTSEDSSRADSIYVRNVVSDFVEQAETVSKYNLGGILKPLEDWISGAKRLLAENGSLSALKSLFDLESISLLRSVESSLWEKLCGATGRTSEKQLVFECFQHSLSKFVFAYKKLKSNNNVQQKRLREDKENEHGSRSASQNCTEAINPDPFVKRVEEVVTIKQEYQDDDCQFIAAIRKPRTFDNRTFVQRVIRRHASVHHNVCPEDRHIDQNVLEILHAIDFAKLLPGVMKNACSDEKYEQIVHDSFVYTGLMVPPTDILKSVTAELRAFKGT</sequence>
<proteinExistence type="predicted"/>
<dbReference type="Proteomes" id="UP000694843">
    <property type="component" value="Unplaced"/>
</dbReference>
<name>A0A8B7P8C8_HYAAZ</name>
<evidence type="ECO:0000313" key="3">
    <source>
        <dbReference type="RefSeq" id="XP_018022308.1"/>
    </source>
</evidence>
<dbReference type="KEGG" id="hazt:108678404"/>
<feature type="compositionally biased region" description="Polar residues" evidence="1">
    <location>
        <begin position="679"/>
        <end position="694"/>
    </location>
</feature>
<feature type="region of interest" description="Disordered" evidence="1">
    <location>
        <begin position="855"/>
        <end position="874"/>
    </location>
</feature>
<feature type="compositionally biased region" description="Polar residues" evidence="1">
    <location>
        <begin position="482"/>
        <end position="494"/>
    </location>
</feature>
<feature type="compositionally biased region" description="Polar residues" evidence="1">
    <location>
        <begin position="563"/>
        <end position="572"/>
    </location>
</feature>
<feature type="compositionally biased region" description="Low complexity" evidence="1">
    <location>
        <begin position="314"/>
        <end position="335"/>
    </location>
</feature>
<evidence type="ECO:0000313" key="2">
    <source>
        <dbReference type="Proteomes" id="UP000694843"/>
    </source>
</evidence>
<feature type="compositionally biased region" description="Basic and acidic residues" evidence="1">
    <location>
        <begin position="469"/>
        <end position="481"/>
    </location>
</feature>
<keyword evidence="2" id="KW-1185">Reference proteome</keyword>
<dbReference type="GeneID" id="108678404"/>
<feature type="region of interest" description="Disordered" evidence="1">
    <location>
        <begin position="673"/>
        <end position="694"/>
    </location>
</feature>
<feature type="compositionally biased region" description="Low complexity" evidence="1">
    <location>
        <begin position="906"/>
        <end position="916"/>
    </location>
</feature>
<feature type="region of interest" description="Disordered" evidence="1">
    <location>
        <begin position="904"/>
        <end position="947"/>
    </location>
</feature>
<feature type="region of interest" description="Disordered" evidence="1">
    <location>
        <begin position="962"/>
        <end position="991"/>
    </location>
</feature>
<evidence type="ECO:0000256" key="1">
    <source>
        <dbReference type="SAM" id="MobiDB-lite"/>
    </source>
</evidence>
<gene>
    <name evidence="3" type="primary">LOC108678404</name>
</gene>
<dbReference type="AlphaFoldDB" id="A0A8B7P8C8"/>
<feature type="region of interest" description="Disordered" evidence="1">
    <location>
        <begin position="290"/>
        <end position="494"/>
    </location>
</feature>
<reference evidence="3" key="1">
    <citation type="submission" date="2025-08" db="UniProtKB">
        <authorList>
            <consortium name="RefSeq"/>
        </authorList>
    </citation>
    <scope>IDENTIFICATION</scope>
    <source>
        <tissue evidence="3">Whole organism</tissue>
    </source>
</reference>
<protein>
    <submittedName>
        <fullName evidence="3">Uncharacterized protein LOC108678404</fullName>
    </submittedName>
</protein>
<feature type="compositionally biased region" description="Polar residues" evidence="1">
    <location>
        <begin position="457"/>
        <end position="468"/>
    </location>
</feature>
<feature type="region of interest" description="Disordered" evidence="1">
    <location>
        <begin position="521"/>
        <end position="572"/>
    </location>
</feature>
<dbReference type="RefSeq" id="XP_018022308.1">
    <property type="nucleotide sequence ID" value="XM_018166819.2"/>
</dbReference>
<organism evidence="2 3">
    <name type="scientific">Hyalella azteca</name>
    <name type="common">Amphipod</name>
    <dbReference type="NCBI Taxonomy" id="294128"/>
    <lineage>
        <taxon>Eukaryota</taxon>
        <taxon>Metazoa</taxon>
        <taxon>Ecdysozoa</taxon>
        <taxon>Arthropoda</taxon>
        <taxon>Crustacea</taxon>
        <taxon>Multicrustacea</taxon>
        <taxon>Malacostraca</taxon>
        <taxon>Eumalacostraca</taxon>
        <taxon>Peracarida</taxon>
        <taxon>Amphipoda</taxon>
        <taxon>Senticaudata</taxon>
        <taxon>Talitrida</taxon>
        <taxon>Talitroidea</taxon>
        <taxon>Hyalellidae</taxon>
        <taxon>Hyalella</taxon>
    </lineage>
</organism>